<dbReference type="Gene3D" id="3.40.50.10840">
    <property type="entry name" value="Putative sugar-binding, N-terminal domain"/>
    <property type="match status" value="1"/>
</dbReference>
<dbReference type="InterPro" id="IPR037051">
    <property type="entry name" value="4-carb_acid_sugar_kinase_N_sf"/>
</dbReference>
<keyword evidence="2" id="KW-0808">Transferase</keyword>
<evidence type="ECO:0000259" key="8">
    <source>
        <dbReference type="Pfam" id="PF17042"/>
    </source>
</evidence>
<keyword evidence="6" id="KW-0119">Carbohydrate metabolism</keyword>
<evidence type="ECO:0000256" key="4">
    <source>
        <dbReference type="ARBA" id="ARBA00022777"/>
    </source>
</evidence>
<gene>
    <name evidence="9" type="ORF">HFO74_14930</name>
</gene>
<feature type="domain" description="Four-carbon acid sugar kinase nucleotide binding" evidence="8">
    <location>
        <begin position="206"/>
        <end position="349"/>
    </location>
</feature>
<dbReference type="InterPro" id="IPR010737">
    <property type="entry name" value="4-carb_acid_sugar_kinase_N"/>
</dbReference>
<feature type="domain" description="Four-carbon acid sugar kinase N-terminal" evidence="7">
    <location>
        <begin position="6"/>
        <end position="124"/>
    </location>
</feature>
<keyword evidence="3" id="KW-0547">Nucleotide-binding</keyword>
<dbReference type="Proteomes" id="UP000758022">
    <property type="component" value="Unassembled WGS sequence"/>
</dbReference>
<evidence type="ECO:0000256" key="3">
    <source>
        <dbReference type="ARBA" id="ARBA00022741"/>
    </source>
</evidence>
<keyword evidence="4 9" id="KW-0418">Kinase</keyword>
<evidence type="ECO:0000256" key="1">
    <source>
        <dbReference type="ARBA" id="ARBA00005715"/>
    </source>
</evidence>
<comment type="caution">
    <text evidence="9">The sequence shown here is derived from an EMBL/GenBank/DDBJ whole genome shotgun (WGS) entry which is preliminary data.</text>
</comment>
<evidence type="ECO:0000259" key="7">
    <source>
        <dbReference type="Pfam" id="PF07005"/>
    </source>
</evidence>
<proteinExistence type="inferred from homology"/>
<organism evidence="9 10">
    <name type="scientific">Rhizobium laguerreae</name>
    <dbReference type="NCBI Taxonomy" id="1076926"/>
    <lineage>
        <taxon>Bacteria</taxon>
        <taxon>Pseudomonadati</taxon>
        <taxon>Pseudomonadota</taxon>
        <taxon>Alphaproteobacteria</taxon>
        <taxon>Hyphomicrobiales</taxon>
        <taxon>Rhizobiaceae</taxon>
        <taxon>Rhizobium/Agrobacterium group</taxon>
        <taxon>Rhizobium</taxon>
    </lineage>
</organism>
<evidence type="ECO:0000256" key="5">
    <source>
        <dbReference type="ARBA" id="ARBA00022840"/>
    </source>
</evidence>
<dbReference type="AlphaFoldDB" id="A0AB35FDP6"/>
<comment type="similarity">
    <text evidence="1">Belongs to the four-carbon acid sugar kinase family.</text>
</comment>
<sequence length="365" mass="37895">MTTLRLIADDLTGALDSAAQFTGSLGPLPVLTSVAVAAVPGSFVLNLSCRDGAETAAIERARAARTAFAGADIAFKKIDSLLRGHWAPELAATLETGLFDRVVLAPAFPAQGRFTHGGEQFMRDGDGATKSVGRPGDILGAVMSGGHHAADVDILVPDVSADAALHAAVDIYRSTARTLWCGAAGLAQAIAATPAQRIETGSAPHLVLIGSYHEATKRQMKRFVQETSIDSVRFGADGEAGAKRIMADLDAQGACVAVPDLPDAISPSEAAILIAQSIESLSRVLPRPERLTIVGGETFASLCTHLHASVLSVEGECEPGVPASRITTGLWEGTLCFSKSGAFGDPDWLLRQTALARQAKHSGTA</sequence>
<dbReference type="EMBL" id="JAAXQQ010000004">
    <property type="protein sequence ID" value="MBY3064714.1"/>
    <property type="molecule type" value="Genomic_DNA"/>
</dbReference>
<dbReference type="InterPro" id="IPR042213">
    <property type="entry name" value="NBD_C_sf"/>
</dbReference>
<name>A0AB35FDP6_9HYPH</name>
<reference evidence="9" key="1">
    <citation type="submission" date="2020-04" db="EMBL/GenBank/DDBJ databases">
        <title>Global-level population genomics supports evidence of horizontal gene transfer on evolution of Rhizobia in Lentils.</title>
        <authorList>
            <person name="Gai Y."/>
            <person name="Cook D."/>
            <person name="Riely B."/>
        </authorList>
    </citation>
    <scope>NUCLEOTIDE SEQUENCE</scope>
    <source>
        <strain evidence="9">TLR9</strain>
    </source>
</reference>
<dbReference type="Pfam" id="PF07005">
    <property type="entry name" value="SBD_N"/>
    <property type="match status" value="1"/>
</dbReference>
<protein>
    <submittedName>
        <fullName evidence="9">Four-carbon acid sugar kinase family protein</fullName>
    </submittedName>
</protein>
<accession>A0AB35FDP6</accession>
<dbReference type="GO" id="GO:0005524">
    <property type="term" value="F:ATP binding"/>
    <property type="evidence" value="ECO:0007669"/>
    <property type="project" value="UniProtKB-KW"/>
</dbReference>
<dbReference type="Gene3D" id="3.40.980.20">
    <property type="entry name" value="Four-carbon acid sugar kinase, nucleotide binding domain"/>
    <property type="match status" value="1"/>
</dbReference>
<dbReference type="RefSeq" id="WP_221979292.1">
    <property type="nucleotide sequence ID" value="NZ_JAAXQQ010000004.1"/>
</dbReference>
<dbReference type="GO" id="GO:0016301">
    <property type="term" value="F:kinase activity"/>
    <property type="evidence" value="ECO:0007669"/>
    <property type="project" value="UniProtKB-KW"/>
</dbReference>
<dbReference type="InterPro" id="IPR031475">
    <property type="entry name" value="NBD_C"/>
</dbReference>
<dbReference type="SUPFAM" id="SSF142764">
    <property type="entry name" value="YgbK-like"/>
    <property type="match status" value="1"/>
</dbReference>
<evidence type="ECO:0000256" key="6">
    <source>
        <dbReference type="ARBA" id="ARBA00023277"/>
    </source>
</evidence>
<evidence type="ECO:0000313" key="10">
    <source>
        <dbReference type="Proteomes" id="UP000758022"/>
    </source>
</evidence>
<dbReference type="Pfam" id="PF17042">
    <property type="entry name" value="NBD_C"/>
    <property type="match status" value="1"/>
</dbReference>
<evidence type="ECO:0000256" key="2">
    <source>
        <dbReference type="ARBA" id="ARBA00022679"/>
    </source>
</evidence>
<evidence type="ECO:0000313" key="9">
    <source>
        <dbReference type="EMBL" id="MBY3064714.1"/>
    </source>
</evidence>
<keyword evidence="5" id="KW-0067">ATP-binding</keyword>